<sequence>MIRSLKSMSLFSLGATDGEIGKVKELYLDDESWVIRYWVVDTGDWLPKNKVLIAIQSLLKPDWENGVLETDLTLDQIRSSPDIDTDKPVSRQEEMKLYNHFPWRIYWGPGVGSKGSFIPLTESVKAALAEDAQNRSNSNDPHLRSSDKLIGYDIQTTDGQFGHLADLIIETDTWEVTSLVIETGSWLSSKKILLPVSAVNEINWSASNLSISLCMEDIKNSETYNPEAPVNPIEDGSFLDYYGQSVS</sequence>
<dbReference type="Gene3D" id="3.90.50.10">
    <property type="entry name" value="Photosynthetic Reaction Center, subunit H, domain 2"/>
    <property type="match status" value="2"/>
</dbReference>
<dbReference type="GO" id="GO:0019684">
    <property type="term" value="P:photosynthesis, light reaction"/>
    <property type="evidence" value="ECO:0007669"/>
    <property type="project" value="InterPro"/>
</dbReference>
<evidence type="ECO:0000259" key="1">
    <source>
        <dbReference type="Pfam" id="PF05239"/>
    </source>
</evidence>
<dbReference type="InterPro" id="IPR011033">
    <property type="entry name" value="PRC_barrel-like_sf"/>
</dbReference>
<dbReference type="GO" id="GO:0030077">
    <property type="term" value="C:plasma membrane light-harvesting complex"/>
    <property type="evidence" value="ECO:0007669"/>
    <property type="project" value="InterPro"/>
</dbReference>
<accession>A0A4R5DU48</accession>
<comment type="caution">
    <text evidence="2">The sequence shown here is derived from an EMBL/GenBank/DDBJ whole genome shotgun (WGS) entry which is preliminary data.</text>
</comment>
<feature type="domain" description="PRC-barrel" evidence="1">
    <location>
        <begin position="146"/>
        <end position="202"/>
    </location>
</feature>
<organism evidence="2 3">
    <name type="scientific">Dyadobacter psychrotolerans</name>
    <dbReference type="NCBI Taxonomy" id="2541721"/>
    <lineage>
        <taxon>Bacteria</taxon>
        <taxon>Pseudomonadati</taxon>
        <taxon>Bacteroidota</taxon>
        <taxon>Cytophagia</taxon>
        <taxon>Cytophagales</taxon>
        <taxon>Spirosomataceae</taxon>
        <taxon>Dyadobacter</taxon>
    </lineage>
</organism>
<dbReference type="OrthoDB" id="9793882at2"/>
<dbReference type="Pfam" id="PF05239">
    <property type="entry name" value="PRC"/>
    <property type="match status" value="1"/>
</dbReference>
<dbReference type="EMBL" id="SMFL01000001">
    <property type="protein sequence ID" value="TDE18012.1"/>
    <property type="molecule type" value="Genomic_DNA"/>
</dbReference>
<dbReference type="RefSeq" id="WP_131955510.1">
    <property type="nucleotide sequence ID" value="NZ_SMFL01000001.1"/>
</dbReference>
<dbReference type="PANTHER" id="PTHR36505">
    <property type="entry name" value="BLR1072 PROTEIN"/>
    <property type="match status" value="1"/>
</dbReference>
<dbReference type="PANTHER" id="PTHR36505:SF1">
    <property type="entry name" value="BLR1072 PROTEIN"/>
    <property type="match status" value="1"/>
</dbReference>
<evidence type="ECO:0000313" key="3">
    <source>
        <dbReference type="Proteomes" id="UP000294850"/>
    </source>
</evidence>
<evidence type="ECO:0000313" key="2">
    <source>
        <dbReference type="EMBL" id="TDE18012.1"/>
    </source>
</evidence>
<dbReference type="AlphaFoldDB" id="A0A4R5DU48"/>
<dbReference type="InterPro" id="IPR014747">
    <property type="entry name" value="Bac_photo_RC_H_C"/>
</dbReference>
<proteinExistence type="predicted"/>
<dbReference type="SUPFAM" id="SSF50346">
    <property type="entry name" value="PRC-barrel domain"/>
    <property type="match status" value="2"/>
</dbReference>
<name>A0A4R5DU48_9BACT</name>
<reference evidence="2 3" key="1">
    <citation type="submission" date="2019-03" db="EMBL/GenBank/DDBJ databases">
        <title>Dyadobacter AR-3-6 sp. nov., isolated from arctic soil.</title>
        <authorList>
            <person name="Chaudhary D.K."/>
        </authorList>
    </citation>
    <scope>NUCLEOTIDE SEQUENCE [LARGE SCALE GENOMIC DNA]</scope>
    <source>
        <strain evidence="2 3">AR-3-6</strain>
    </source>
</reference>
<dbReference type="InterPro" id="IPR027275">
    <property type="entry name" value="PRC-brl_dom"/>
</dbReference>
<gene>
    <name evidence="2" type="ORF">E0F88_00190</name>
</gene>
<protein>
    <submittedName>
        <fullName evidence="2">PRC-barrel domain containing protein</fullName>
    </submittedName>
</protein>
<keyword evidence="3" id="KW-1185">Reference proteome</keyword>
<dbReference type="Proteomes" id="UP000294850">
    <property type="component" value="Unassembled WGS sequence"/>
</dbReference>